<evidence type="ECO:0000256" key="1">
    <source>
        <dbReference type="SAM" id="MobiDB-lite"/>
    </source>
</evidence>
<feature type="region of interest" description="Disordered" evidence="1">
    <location>
        <begin position="35"/>
        <end position="71"/>
    </location>
</feature>
<keyword evidence="3" id="KW-1185">Reference proteome</keyword>
<evidence type="ECO:0000313" key="2">
    <source>
        <dbReference type="EMBL" id="KAF9471079.1"/>
    </source>
</evidence>
<comment type="caution">
    <text evidence="2">The sequence shown here is derived from an EMBL/GenBank/DDBJ whole genome shotgun (WGS) entry which is preliminary data.</text>
</comment>
<evidence type="ECO:0000313" key="3">
    <source>
        <dbReference type="Proteomes" id="UP000807469"/>
    </source>
</evidence>
<feature type="compositionally biased region" description="Low complexity" evidence="1">
    <location>
        <begin position="44"/>
        <end position="58"/>
    </location>
</feature>
<proteinExistence type="predicted"/>
<sequence>MYVLQNVASGVHSASCAKLQRCFFTQSVSFARPSNSTRTERLSTEISSSLHPSSSLASTRGTHAPKRRQVKRTEEERIECLRADLYVGKFEAYRVLCACCDKWIRLRPNSAYCSIPWDAHRKSCLAKIANELTSWNDHEESLVGPCDTSERSACSSHQYASMPRLAHPRLTLSSTTPHLMLSSPLYSASMISLGG</sequence>
<organism evidence="2 3">
    <name type="scientific">Pholiota conissans</name>
    <dbReference type="NCBI Taxonomy" id="109636"/>
    <lineage>
        <taxon>Eukaryota</taxon>
        <taxon>Fungi</taxon>
        <taxon>Dikarya</taxon>
        <taxon>Basidiomycota</taxon>
        <taxon>Agaricomycotina</taxon>
        <taxon>Agaricomycetes</taxon>
        <taxon>Agaricomycetidae</taxon>
        <taxon>Agaricales</taxon>
        <taxon>Agaricineae</taxon>
        <taxon>Strophariaceae</taxon>
        <taxon>Pholiota</taxon>
    </lineage>
</organism>
<dbReference type="AlphaFoldDB" id="A0A9P5YKR4"/>
<gene>
    <name evidence="2" type="ORF">BDN70DRAFT_605429</name>
</gene>
<reference evidence="2" key="1">
    <citation type="submission" date="2020-11" db="EMBL/GenBank/DDBJ databases">
        <authorList>
            <consortium name="DOE Joint Genome Institute"/>
            <person name="Ahrendt S."/>
            <person name="Riley R."/>
            <person name="Andreopoulos W."/>
            <person name="Labutti K."/>
            <person name="Pangilinan J."/>
            <person name="Ruiz-Duenas F.J."/>
            <person name="Barrasa J.M."/>
            <person name="Sanchez-Garcia M."/>
            <person name="Camarero S."/>
            <person name="Miyauchi S."/>
            <person name="Serrano A."/>
            <person name="Linde D."/>
            <person name="Babiker R."/>
            <person name="Drula E."/>
            <person name="Ayuso-Fernandez I."/>
            <person name="Pacheco R."/>
            <person name="Padilla G."/>
            <person name="Ferreira P."/>
            <person name="Barriuso J."/>
            <person name="Kellner H."/>
            <person name="Castanera R."/>
            <person name="Alfaro M."/>
            <person name="Ramirez L."/>
            <person name="Pisabarro A.G."/>
            <person name="Kuo A."/>
            <person name="Tritt A."/>
            <person name="Lipzen A."/>
            <person name="He G."/>
            <person name="Yan M."/>
            <person name="Ng V."/>
            <person name="Cullen D."/>
            <person name="Martin F."/>
            <person name="Rosso M.-N."/>
            <person name="Henrissat B."/>
            <person name="Hibbett D."/>
            <person name="Martinez A.T."/>
            <person name="Grigoriev I.V."/>
        </authorList>
    </citation>
    <scope>NUCLEOTIDE SEQUENCE</scope>
    <source>
        <strain evidence="2">CIRM-BRFM 674</strain>
    </source>
</reference>
<dbReference type="Proteomes" id="UP000807469">
    <property type="component" value="Unassembled WGS sequence"/>
</dbReference>
<dbReference type="OrthoDB" id="3270344at2759"/>
<protein>
    <submittedName>
        <fullName evidence="2">Uncharacterized protein</fullName>
    </submittedName>
</protein>
<accession>A0A9P5YKR4</accession>
<name>A0A9P5YKR4_9AGAR</name>
<dbReference type="EMBL" id="MU155765">
    <property type="protein sequence ID" value="KAF9471079.1"/>
    <property type="molecule type" value="Genomic_DNA"/>
</dbReference>